<proteinExistence type="predicted"/>
<dbReference type="FunFam" id="4.10.1080.10:FF:000001">
    <property type="entry name" value="Thrombospondin 3"/>
    <property type="match status" value="1"/>
</dbReference>
<evidence type="ECO:0000256" key="1">
    <source>
        <dbReference type="ARBA" id="ARBA00022729"/>
    </source>
</evidence>
<dbReference type="InterPro" id="IPR013783">
    <property type="entry name" value="Ig-like_fold"/>
</dbReference>
<feature type="signal peptide" evidence="4">
    <location>
        <begin position="1"/>
        <end position="21"/>
    </location>
</feature>
<evidence type="ECO:0008006" key="6">
    <source>
        <dbReference type="Google" id="ProtNLM"/>
    </source>
</evidence>
<dbReference type="Gene3D" id="4.10.1080.10">
    <property type="entry name" value="TSP type-3 repeat"/>
    <property type="match status" value="3"/>
</dbReference>
<dbReference type="Pfam" id="PF02412">
    <property type="entry name" value="TSP_3"/>
    <property type="match status" value="5"/>
</dbReference>
<dbReference type="Proteomes" id="UP000886188">
    <property type="component" value="Unassembled WGS sequence"/>
</dbReference>
<protein>
    <recommendedName>
        <fullName evidence="6">Fibronectin type-III domain-containing protein</fullName>
    </recommendedName>
</protein>
<dbReference type="InterPro" id="IPR003961">
    <property type="entry name" value="FN3_dom"/>
</dbReference>
<gene>
    <name evidence="5" type="ORF">ENH88_05495</name>
</gene>
<dbReference type="SUPFAM" id="SSF103647">
    <property type="entry name" value="TSP type-3 repeat"/>
    <property type="match status" value="4"/>
</dbReference>
<accession>A0A7V1CX05</accession>
<feature type="chain" id="PRO_5030961253" description="Fibronectin type-III domain-containing protein" evidence="4">
    <location>
        <begin position="22"/>
        <end position="2720"/>
    </location>
</feature>
<organism evidence="5">
    <name type="scientific">Pseudoalteromonas prydzensis</name>
    <dbReference type="NCBI Taxonomy" id="182141"/>
    <lineage>
        <taxon>Bacteria</taxon>
        <taxon>Pseudomonadati</taxon>
        <taxon>Pseudomonadota</taxon>
        <taxon>Gammaproteobacteria</taxon>
        <taxon>Alteromonadales</taxon>
        <taxon>Pseudoalteromonadaceae</taxon>
        <taxon>Pseudoalteromonas</taxon>
    </lineage>
</organism>
<evidence type="ECO:0000256" key="3">
    <source>
        <dbReference type="SAM" id="MobiDB-lite"/>
    </source>
</evidence>
<sequence>MKIKLLITTLIFWLMCSFALATELYNTSVKISDVNTRSFVVAWAAPSDSTGSVKVYLDPKGSDLVDTRVSSSQFTYAENRNIKQQMLAQGLFRTRVYGLTPDTHYYIRIEQLDNNGQSHSLPKSGALFHVKTMSREDIVLNDTLAAYIENQSEQSPAGKLMYFSFPGAVYPLSHVVGDSLPENMAAVSLSNVADGEKHILMLRSNVEIQGHAVTGLVNEGFAMAENSQLGRLQILPHTISLNSANDTDADGIPDWYELENGLNVHGDDASLDLDSDGLTNLEEFQLGTQSNLADTDGDGVNDYQEVKIAGTSALRVDTDNDGLTDYQELSVFQTDALLKDTDGDGFLDGDEVKGGYDPKDKDVHPPHVDLDNDGVADKNDNCPALPNTNQINTDGDDFGDACDDDDDNDGVDDYEDNAPLVANSDQQDSDADLIGDVIDNCPLLGNPLQKDNDEDGQGDVCDEDDDNDTVLDYKQVGESSNDALTLYRLDSVENINLSFAKNSNAKIHFAKQTLDDNQQIYLGEFDMSLHRFNASELSPEDEGKLGQLISILDGESCDCVIVNQPNSQLKLTTDSQSINIRLPSHIPQKGKTIFISSDDGSAFAAYSSSDHTNLLNLLVAGSAFVKNDNCQFISNLEQADSDGDGMGDACDISPQDIDGDGILNVNDNCPAVHNENQSNIDGDNIGDLCDEDMDGDGIPNEVELNELYTDPKNAYSWSNIISDGEADFDNDGFSNLQEVSQGSSILIPNLRLMKGKNYIYYPIEGLSLKKASDLVEVLGGAEFVSRLATIDLAGNISKEYTFDGQAWMGANFDLDEYKAVIVDALNQSILPESVVVACKSLDLAIGVNFTALPCVTSGDTAFKLLEEYGQDKVKSITGINVHSGLRQTAAFVDGELSGENFILSVMQGYQLEVISPLTIEKPSLNQFGVSIDNFDGIKVVTTSSIDLSGFIDTTSGVLLVNGTAVDVTDGRFSLENFALEEGENLVVVKGRDQNGSPIYLEFVIQHVLPPTFEVISHQNGQSLSAKSITIAGRYQGATRVVANGVEGILKDGMFIVYPIPLTEGDNVVTVTVYGDSGVKVEKVIHITSYPITVTLPAGASQQVKLPQSVIFSNDKLPVSPQYVTYLGRDKVLKAERYQTYYPALDKIGFYASFVSAEQNLTPSITMNFRSINTNLQYGTHQFAIPIKVTNAYGSLPYIDDVWVNIILLKENGGGAMFVTSHLDGEVETDADIRFQGYVIEAQSLKYQGQSISLDNGFFDIPVNLSTGRNYLTFEIGRAGIINNEVYRLDYYPEGYSQILVTSHSHNQHVSGSEIVLSGVVSNEGARLKVNGIDALVDGKSFSINVPISAGANWLNIAAEVEGKVSEYQLNVIGKKYTARFTNLVDREHLYTYTPEVNVTTNGAIKRARVNNGDWQSITDDRDINLVIRYSNPLIEGRNFIVVDIEFMDNTSQKLIGIVYFDKQILKLKAIMPSSVKVWVTMDEIKYSEVDKFTFDLGWLRNRGLGLFQAPVPDNVSSSYGAYGRMGESKVIKDLGVDELSRRTVLVEFPYEIFQSNMVVGDAADTYGYIRVYDKSGEQIHYQNVHYKAEYVEIGKEPKIYIWNHSENEKIHSNKTTLIASAANFIPSSAKINGVDISVQRNMLNNGINEYLMLAGGLEGANKPYELKVFNANGDSLTTQFSLEYDHLAYTLQSGQEFRENIQYELVTYNTPENVWSREKRTSDYPTINMDAWYHVGPEQHNPDGIYVGEITLGLKTNEGGAASGSQVISHNVNLNSYGLPISNQMYIYRYVDVVSGPNVVPSIEIIEPIFNSVTFYSEIEVKVEVKNDNLSQVYINDRLATKQFLSEYGWPARDGLHHVLKVPLHIGENEIIIKAHATLNDQISEKVLKVIRNPSPRPSFEVLTPSQNSVHNLYVEGLKDIHFEGRFDQTIPVRELLIDDQLVEISSNGYFNYTAAYPQGQHQLLIRAINETGTTEKLVNFSVEYGSPNITINSPDPSNKYTRNEEIRIEGFVDDKNAYVTVHGYELNVDSELGSFSLIHALFEGINEIEIVAKNSFGESRKIITVNRIVPKNAHIEVASGSNVSREWKLETTNQVVSKLTRYMRDISSSVHGVNVDINYKRLEGQPADTVVFEYVVNVEDFVDPGIYTVPVKIELLDGSGAVLHSDILDIVIYVGVERLTVKLDNFFENQRINSLKYTVTGNVSDPSAMVQVNGDPATVSENGNFSYELNLVEGINLITIEAINVDQQVTTVFHVNVLLGDLEFILISPEQNASLSEPSVLFSGEVNDLLANITVNGQPVVVNDEGKFAKTLLFSAGTHQVIINADNGFHSVSKQVSFEVLPQPLSLEITSPANNTTFDHNNITVTGVVSDVSAVVTINDQEVVVNVSGEFSNTIELGSGEHNLNIVATNDSERVSQTISVIINEALEDEVIEVTQGNDSSVQSTIMSLSDEQKSKLTTYSYNLSQLPEGLSFKFVRVYFNSEGVVFDYQFSASSSIPVSQHSTELSLTLNDSENRIIATKIVPLVVSIVDDQKQGLELTVTSPTKDEKIRSNKVFIEGHVNHLSALVEVNGDNVTVQSDGSFSHELVLDEGNHIIEVSVEYNGETKTKLVPIVVDTSTPTVIVNLLTGQSTTFEVVVTEDKQLMSQVRNIFSQFSQVPTGTQVNTVSAAFISENSMKLTYEILADSMLENEEIGLEILLKDGSDNLVFMYPVNLAINP</sequence>
<dbReference type="GO" id="GO:0005509">
    <property type="term" value="F:calcium ion binding"/>
    <property type="evidence" value="ECO:0007669"/>
    <property type="project" value="InterPro"/>
</dbReference>
<feature type="compositionally biased region" description="Acidic residues" evidence="3">
    <location>
        <begin position="394"/>
        <end position="416"/>
    </location>
</feature>
<evidence type="ECO:0000256" key="4">
    <source>
        <dbReference type="SAM" id="SignalP"/>
    </source>
</evidence>
<dbReference type="Gene3D" id="2.60.40.10">
    <property type="entry name" value="Immunoglobulins"/>
    <property type="match status" value="9"/>
</dbReference>
<dbReference type="CDD" id="cd00063">
    <property type="entry name" value="FN3"/>
    <property type="match status" value="1"/>
</dbReference>
<comment type="caution">
    <text evidence="5">The sequence shown here is derived from an EMBL/GenBank/DDBJ whole genome shotgun (WGS) entry which is preliminary data.</text>
</comment>
<dbReference type="EMBL" id="DRGM01000059">
    <property type="protein sequence ID" value="HEA15898.1"/>
    <property type="molecule type" value="Genomic_DNA"/>
</dbReference>
<keyword evidence="1 4" id="KW-0732">Signal</keyword>
<dbReference type="PROSITE" id="PS00018">
    <property type="entry name" value="EF_HAND_1"/>
    <property type="match status" value="1"/>
</dbReference>
<dbReference type="RefSeq" id="WP_304180483.1">
    <property type="nucleotide sequence ID" value="NZ_DRGM01000059.1"/>
</dbReference>
<dbReference type="PANTHER" id="PTHR10199">
    <property type="entry name" value="THROMBOSPONDIN"/>
    <property type="match status" value="1"/>
</dbReference>
<keyword evidence="2" id="KW-0106">Calcium</keyword>
<dbReference type="Pfam" id="PF09136">
    <property type="entry name" value="Glucodextran_B"/>
    <property type="match status" value="3"/>
</dbReference>
<dbReference type="PROSITE" id="PS51234">
    <property type="entry name" value="TSP3"/>
    <property type="match status" value="2"/>
</dbReference>
<evidence type="ECO:0000313" key="5">
    <source>
        <dbReference type="EMBL" id="HEA15898.1"/>
    </source>
</evidence>
<dbReference type="InterPro" id="IPR017897">
    <property type="entry name" value="Thrombospondin_3_rpt"/>
</dbReference>
<feature type="region of interest" description="Disordered" evidence="3">
    <location>
        <begin position="342"/>
        <end position="428"/>
    </location>
</feature>
<evidence type="ECO:0000256" key="2">
    <source>
        <dbReference type="ARBA" id="ARBA00022837"/>
    </source>
</evidence>
<feature type="compositionally biased region" description="Basic and acidic residues" evidence="3">
    <location>
        <begin position="350"/>
        <end position="380"/>
    </location>
</feature>
<dbReference type="InterPro" id="IPR003367">
    <property type="entry name" value="Thrombospondin_3-like_rpt"/>
</dbReference>
<name>A0A7V1CX05_9GAMM</name>
<reference evidence="5" key="1">
    <citation type="journal article" date="2020" name="mSystems">
        <title>Genome- and Community-Level Interaction Insights into Carbon Utilization and Element Cycling Functions of Hydrothermarchaeota in Hydrothermal Sediment.</title>
        <authorList>
            <person name="Zhou Z."/>
            <person name="Liu Y."/>
            <person name="Xu W."/>
            <person name="Pan J."/>
            <person name="Luo Z.H."/>
            <person name="Li M."/>
        </authorList>
    </citation>
    <scope>NUCLEOTIDE SEQUENCE [LARGE SCALE GENOMIC DNA]</scope>
    <source>
        <strain evidence="5">HyVt-346</strain>
    </source>
</reference>
<dbReference type="InterPro" id="IPR028974">
    <property type="entry name" value="TSP_type-3_rpt"/>
</dbReference>
<dbReference type="GO" id="GO:0007155">
    <property type="term" value="P:cell adhesion"/>
    <property type="evidence" value="ECO:0007669"/>
    <property type="project" value="InterPro"/>
</dbReference>
<dbReference type="InterPro" id="IPR018247">
    <property type="entry name" value="EF_Hand_1_Ca_BS"/>
</dbReference>